<protein>
    <submittedName>
        <fullName evidence="2">Uncharacterized protein</fullName>
    </submittedName>
</protein>
<keyword evidence="1" id="KW-0732">Signal</keyword>
<proteinExistence type="predicted"/>
<sequence length="133" mass="15930">MTKIILFLFNLFLAKACIEYVLSVRSDDKKTLIRVSVVDDGYTKILKSEDILKFTENYQCWEGKDNYKFCVNHREKTWELWKNDFYSKVNLLNMTEDKCSFEDPICSTTYSDRLYCNFIKDFPEFKTQVYNEG</sequence>
<name>A0A2T9YV92_9FUNG</name>
<feature type="signal peptide" evidence="1">
    <location>
        <begin position="1"/>
        <end position="16"/>
    </location>
</feature>
<dbReference type="EMBL" id="MBFT01000154">
    <property type="protein sequence ID" value="PVU96263.1"/>
    <property type="molecule type" value="Genomic_DNA"/>
</dbReference>
<gene>
    <name evidence="2" type="ORF">BB559_002422</name>
</gene>
<feature type="chain" id="PRO_5015711744" evidence="1">
    <location>
        <begin position="17"/>
        <end position="133"/>
    </location>
</feature>
<evidence type="ECO:0000313" key="3">
    <source>
        <dbReference type="Proteomes" id="UP000245699"/>
    </source>
</evidence>
<keyword evidence="3" id="KW-1185">Reference proteome</keyword>
<reference evidence="2 3" key="1">
    <citation type="journal article" date="2018" name="MBio">
        <title>Comparative Genomics Reveals the Core Gene Toolbox for the Fungus-Insect Symbiosis.</title>
        <authorList>
            <person name="Wang Y."/>
            <person name="Stata M."/>
            <person name="Wang W."/>
            <person name="Stajich J.E."/>
            <person name="White M.M."/>
            <person name="Moncalvo J.M."/>
        </authorList>
    </citation>
    <scope>NUCLEOTIDE SEQUENCE [LARGE SCALE GENOMIC DNA]</scope>
    <source>
        <strain evidence="2 3">AUS-77-4</strain>
    </source>
</reference>
<dbReference type="Proteomes" id="UP000245699">
    <property type="component" value="Unassembled WGS sequence"/>
</dbReference>
<comment type="caution">
    <text evidence="2">The sequence shown here is derived from an EMBL/GenBank/DDBJ whole genome shotgun (WGS) entry which is preliminary data.</text>
</comment>
<dbReference type="AlphaFoldDB" id="A0A2T9YV92"/>
<accession>A0A2T9YV92</accession>
<organism evidence="2 3">
    <name type="scientific">Furculomyces boomerangus</name>
    <dbReference type="NCBI Taxonomy" id="61424"/>
    <lineage>
        <taxon>Eukaryota</taxon>
        <taxon>Fungi</taxon>
        <taxon>Fungi incertae sedis</taxon>
        <taxon>Zoopagomycota</taxon>
        <taxon>Kickxellomycotina</taxon>
        <taxon>Harpellomycetes</taxon>
        <taxon>Harpellales</taxon>
        <taxon>Harpellaceae</taxon>
        <taxon>Furculomyces</taxon>
    </lineage>
</organism>
<evidence type="ECO:0000313" key="2">
    <source>
        <dbReference type="EMBL" id="PVU96263.1"/>
    </source>
</evidence>
<evidence type="ECO:0000256" key="1">
    <source>
        <dbReference type="SAM" id="SignalP"/>
    </source>
</evidence>